<evidence type="ECO:0000259" key="1">
    <source>
        <dbReference type="PROSITE" id="PS50142"/>
    </source>
</evidence>
<proteinExistence type="predicted"/>
<feature type="domain" description="RNase III" evidence="1">
    <location>
        <begin position="14"/>
        <end position="146"/>
    </location>
</feature>
<name>A0A6A6T667_9PLEO</name>
<feature type="non-terminal residue" evidence="2">
    <location>
        <position position="165"/>
    </location>
</feature>
<dbReference type="GO" id="GO:0004525">
    <property type="term" value="F:ribonuclease III activity"/>
    <property type="evidence" value="ECO:0007669"/>
    <property type="project" value="InterPro"/>
</dbReference>
<keyword evidence="3" id="KW-1185">Reference proteome</keyword>
<organism evidence="2 3">
    <name type="scientific">Lophiostoma macrostomum CBS 122681</name>
    <dbReference type="NCBI Taxonomy" id="1314788"/>
    <lineage>
        <taxon>Eukaryota</taxon>
        <taxon>Fungi</taxon>
        <taxon>Dikarya</taxon>
        <taxon>Ascomycota</taxon>
        <taxon>Pezizomycotina</taxon>
        <taxon>Dothideomycetes</taxon>
        <taxon>Pleosporomycetidae</taxon>
        <taxon>Pleosporales</taxon>
        <taxon>Lophiostomataceae</taxon>
        <taxon>Lophiostoma</taxon>
    </lineage>
</organism>
<dbReference type="InterPro" id="IPR000999">
    <property type="entry name" value="RNase_III_dom"/>
</dbReference>
<evidence type="ECO:0000313" key="2">
    <source>
        <dbReference type="EMBL" id="KAF2654691.1"/>
    </source>
</evidence>
<evidence type="ECO:0000313" key="3">
    <source>
        <dbReference type="Proteomes" id="UP000799324"/>
    </source>
</evidence>
<dbReference type="Gene3D" id="1.10.1520.10">
    <property type="entry name" value="Ribonuclease III domain"/>
    <property type="match status" value="1"/>
</dbReference>
<protein>
    <recommendedName>
        <fullName evidence="1">RNase III domain-containing protein</fullName>
    </recommendedName>
</protein>
<sequence length="165" mass="17751">MPGLPNLSTADAKVSECERILAYTFTNKHLILEALQMQGSMVSTGAPVLFDGQILNVPLNKKLASHGDIVFDFIVNSLWLTHPNPASVNFDYLKQRLLTRNALNKRGVSLGLDRCIMVNPGTGFVSKDMMAETFEAVIGAVNLDGGVGAAQGVVEHLGFLEAPLL</sequence>
<dbReference type="PROSITE" id="PS50142">
    <property type="entry name" value="RNASE_3_2"/>
    <property type="match status" value="1"/>
</dbReference>
<dbReference type="AlphaFoldDB" id="A0A6A6T667"/>
<dbReference type="GO" id="GO:0006396">
    <property type="term" value="P:RNA processing"/>
    <property type="evidence" value="ECO:0007669"/>
    <property type="project" value="InterPro"/>
</dbReference>
<dbReference type="Proteomes" id="UP000799324">
    <property type="component" value="Unassembled WGS sequence"/>
</dbReference>
<reference evidence="2" key="1">
    <citation type="journal article" date="2020" name="Stud. Mycol.">
        <title>101 Dothideomycetes genomes: a test case for predicting lifestyles and emergence of pathogens.</title>
        <authorList>
            <person name="Haridas S."/>
            <person name="Albert R."/>
            <person name="Binder M."/>
            <person name="Bloem J."/>
            <person name="Labutti K."/>
            <person name="Salamov A."/>
            <person name="Andreopoulos B."/>
            <person name="Baker S."/>
            <person name="Barry K."/>
            <person name="Bills G."/>
            <person name="Bluhm B."/>
            <person name="Cannon C."/>
            <person name="Castanera R."/>
            <person name="Culley D."/>
            <person name="Daum C."/>
            <person name="Ezra D."/>
            <person name="Gonzalez J."/>
            <person name="Henrissat B."/>
            <person name="Kuo A."/>
            <person name="Liang C."/>
            <person name="Lipzen A."/>
            <person name="Lutzoni F."/>
            <person name="Magnuson J."/>
            <person name="Mondo S."/>
            <person name="Nolan M."/>
            <person name="Ohm R."/>
            <person name="Pangilinan J."/>
            <person name="Park H.-J."/>
            <person name="Ramirez L."/>
            <person name="Alfaro M."/>
            <person name="Sun H."/>
            <person name="Tritt A."/>
            <person name="Yoshinaga Y."/>
            <person name="Zwiers L.-H."/>
            <person name="Turgeon B."/>
            <person name="Goodwin S."/>
            <person name="Spatafora J."/>
            <person name="Crous P."/>
            <person name="Grigoriev I."/>
        </authorList>
    </citation>
    <scope>NUCLEOTIDE SEQUENCE</scope>
    <source>
        <strain evidence="2">CBS 122681</strain>
    </source>
</reference>
<gene>
    <name evidence="2" type="ORF">K491DRAFT_631533</name>
</gene>
<dbReference type="OrthoDB" id="67027at2759"/>
<dbReference type="SUPFAM" id="SSF69065">
    <property type="entry name" value="RNase III domain-like"/>
    <property type="match status" value="1"/>
</dbReference>
<dbReference type="InterPro" id="IPR036389">
    <property type="entry name" value="RNase_III_sf"/>
</dbReference>
<dbReference type="EMBL" id="MU004360">
    <property type="protein sequence ID" value="KAF2654691.1"/>
    <property type="molecule type" value="Genomic_DNA"/>
</dbReference>
<dbReference type="Pfam" id="PF14622">
    <property type="entry name" value="Ribonucleas_3_3"/>
    <property type="match status" value="1"/>
</dbReference>
<accession>A0A6A6T667</accession>